<proteinExistence type="predicted"/>
<feature type="transmembrane region" description="Helical" evidence="1">
    <location>
        <begin position="16"/>
        <end position="38"/>
    </location>
</feature>
<dbReference type="Pfam" id="PF01464">
    <property type="entry name" value="SLT"/>
    <property type="match status" value="1"/>
</dbReference>
<sequence>MVASCEDGVVKSSLRWLLAGGIIVVVCVLMIVVGLQLVGSLSSRSGGVVVRPQQTMPEAYRALIVSSAARCPQLPTSIFAAQIATESGWDPRAESGAGAQGIAQFIPQTWKDYGIDANKDGVTDVFDPADAIPSAADFMCGLFDEVKSVPGNPVALALAAYNAGPSRVRKYKGIPPFRETEDYVAKILGRAAAEPFVSLDGPQRT</sequence>
<dbReference type="AlphaFoldDB" id="A0A6J7KN82"/>
<evidence type="ECO:0000259" key="2">
    <source>
        <dbReference type="Pfam" id="PF01464"/>
    </source>
</evidence>
<dbReference type="SUPFAM" id="SSF53955">
    <property type="entry name" value="Lysozyme-like"/>
    <property type="match status" value="1"/>
</dbReference>
<dbReference type="EMBL" id="CAFBOZ010000201">
    <property type="protein sequence ID" value="CAB5013670.1"/>
    <property type="molecule type" value="Genomic_DNA"/>
</dbReference>
<accession>A0A6J7KN82</accession>
<evidence type="ECO:0000313" key="3">
    <source>
        <dbReference type="EMBL" id="CAB4956925.1"/>
    </source>
</evidence>
<dbReference type="Gene3D" id="1.10.530.10">
    <property type="match status" value="1"/>
</dbReference>
<feature type="domain" description="Transglycosylase SLT" evidence="2">
    <location>
        <begin position="68"/>
        <end position="181"/>
    </location>
</feature>
<dbReference type="PANTHER" id="PTHR37423">
    <property type="entry name" value="SOLUBLE LYTIC MUREIN TRANSGLYCOSYLASE-RELATED"/>
    <property type="match status" value="1"/>
</dbReference>
<reference evidence="3" key="1">
    <citation type="submission" date="2020-05" db="EMBL/GenBank/DDBJ databases">
        <authorList>
            <person name="Chiriac C."/>
            <person name="Salcher M."/>
            <person name="Ghai R."/>
            <person name="Kavagutti S V."/>
        </authorList>
    </citation>
    <scope>NUCLEOTIDE SEQUENCE</scope>
</reference>
<dbReference type="InterPro" id="IPR008258">
    <property type="entry name" value="Transglycosylase_SLT_dom_1"/>
</dbReference>
<dbReference type="InterPro" id="IPR023346">
    <property type="entry name" value="Lysozyme-like_dom_sf"/>
</dbReference>
<name>A0A6J7KN82_9ZZZZ</name>
<keyword evidence="1" id="KW-0472">Membrane</keyword>
<dbReference type="EMBL" id="CAFBNF010000233">
    <property type="protein sequence ID" value="CAB4956925.1"/>
    <property type="molecule type" value="Genomic_DNA"/>
</dbReference>
<organism evidence="3">
    <name type="scientific">freshwater metagenome</name>
    <dbReference type="NCBI Taxonomy" id="449393"/>
    <lineage>
        <taxon>unclassified sequences</taxon>
        <taxon>metagenomes</taxon>
        <taxon>ecological metagenomes</taxon>
    </lineage>
</organism>
<protein>
    <submittedName>
        <fullName evidence="3">Unannotated protein</fullName>
    </submittedName>
</protein>
<gene>
    <name evidence="3" type="ORF">UFOPK3773_01749</name>
    <name evidence="4" type="ORF">UFOPK3992_01349</name>
</gene>
<evidence type="ECO:0000256" key="1">
    <source>
        <dbReference type="SAM" id="Phobius"/>
    </source>
</evidence>
<keyword evidence="1" id="KW-1133">Transmembrane helix</keyword>
<dbReference type="PANTHER" id="PTHR37423:SF2">
    <property type="entry name" value="MEMBRANE-BOUND LYTIC MUREIN TRANSGLYCOSYLASE C"/>
    <property type="match status" value="1"/>
</dbReference>
<keyword evidence="1" id="KW-0812">Transmembrane</keyword>
<evidence type="ECO:0000313" key="4">
    <source>
        <dbReference type="EMBL" id="CAB5013670.1"/>
    </source>
</evidence>
<dbReference type="CDD" id="cd13399">
    <property type="entry name" value="Slt35-like"/>
    <property type="match status" value="1"/>
</dbReference>